<dbReference type="SMART" id="SM00283">
    <property type="entry name" value="MA"/>
    <property type="match status" value="1"/>
</dbReference>
<evidence type="ECO:0000313" key="5">
    <source>
        <dbReference type="Proteomes" id="UP000561011"/>
    </source>
</evidence>
<evidence type="ECO:0000256" key="2">
    <source>
        <dbReference type="PROSITE-ProRule" id="PRU00284"/>
    </source>
</evidence>
<proteinExistence type="predicted"/>
<keyword evidence="1 2" id="KW-0807">Transducer</keyword>
<dbReference type="Pfam" id="PF00015">
    <property type="entry name" value="MCPsignal"/>
    <property type="match status" value="1"/>
</dbReference>
<keyword evidence="5" id="KW-1185">Reference proteome</keyword>
<dbReference type="InterPro" id="IPR029016">
    <property type="entry name" value="GAF-like_dom_sf"/>
</dbReference>
<gene>
    <name evidence="4" type="ORF">HZZ10_06325</name>
</gene>
<dbReference type="Gene3D" id="3.30.450.40">
    <property type="match status" value="2"/>
</dbReference>
<dbReference type="Gene3D" id="1.10.287.950">
    <property type="entry name" value="Methyl-accepting chemotaxis protein"/>
    <property type="match status" value="1"/>
</dbReference>
<dbReference type="InterPro" id="IPR003018">
    <property type="entry name" value="GAF"/>
</dbReference>
<dbReference type="PANTHER" id="PTHR32089">
    <property type="entry name" value="METHYL-ACCEPTING CHEMOTAXIS PROTEIN MCPB"/>
    <property type="match status" value="1"/>
</dbReference>
<dbReference type="PROSITE" id="PS50111">
    <property type="entry name" value="CHEMOTAXIS_TRANSDUC_2"/>
    <property type="match status" value="1"/>
</dbReference>
<dbReference type="Pfam" id="PF13185">
    <property type="entry name" value="GAF_2"/>
    <property type="match status" value="2"/>
</dbReference>
<accession>A0A853ETR1</accession>
<dbReference type="PANTHER" id="PTHR32089:SF112">
    <property type="entry name" value="LYSOZYME-LIKE PROTEIN-RELATED"/>
    <property type="match status" value="1"/>
</dbReference>
<reference evidence="4 5" key="1">
    <citation type="submission" date="2020-07" db="EMBL/GenBank/DDBJ databases">
        <title>MOT database genomes.</title>
        <authorList>
            <person name="Joseph S."/>
            <person name="Aduse-Opoku J."/>
            <person name="Hashim A."/>
            <person name="Wade W."/>
            <person name="Curtis M."/>
        </authorList>
    </citation>
    <scope>NUCLEOTIDE SEQUENCE [LARGE SCALE GENOMIC DNA]</scope>
    <source>
        <strain evidence="4 5">DSM 100099</strain>
    </source>
</reference>
<name>A0A853ETR1_9MICO</name>
<dbReference type="InterPro" id="IPR004089">
    <property type="entry name" value="MCPsignal_dom"/>
</dbReference>
<dbReference type="EMBL" id="JACBYE010000010">
    <property type="protein sequence ID" value="NYS93144.1"/>
    <property type="molecule type" value="Genomic_DNA"/>
</dbReference>
<dbReference type="SMART" id="SM00065">
    <property type="entry name" value="GAF"/>
    <property type="match status" value="2"/>
</dbReference>
<dbReference type="Proteomes" id="UP000561011">
    <property type="component" value="Unassembled WGS sequence"/>
</dbReference>
<dbReference type="SUPFAM" id="SSF55781">
    <property type="entry name" value="GAF domain-like"/>
    <property type="match status" value="2"/>
</dbReference>
<comment type="caution">
    <text evidence="4">The sequence shown here is derived from an EMBL/GenBank/DDBJ whole genome shotgun (WGS) entry which is preliminary data.</text>
</comment>
<evidence type="ECO:0000256" key="1">
    <source>
        <dbReference type="ARBA" id="ARBA00023224"/>
    </source>
</evidence>
<dbReference type="AlphaFoldDB" id="A0A853ETR1"/>
<dbReference type="GO" id="GO:0016020">
    <property type="term" value="C:membrane"/>
    <property type="evidence" value="ECO:0007669"/>
    <property type="project" value="InterPro"/>
</dbReference>
<evidence type="ECO:0000313" key="4">
    <source>
        <dbReference type="EMBL" id="NYS93144.1"/>
    </source>
</evidence>
<dbReference type="GO" id="GO:0007165">
    <property type="term" value="P:signal transduction"/>
    <property type="evidence" value="ECO:0007669"/>
    <property type="project" value="UniProtKB-KW"/>
</dbReference>
<organism evidence="4 5">
    <name type="scientific">Sanguibacter inulinus</name>
    <dbReference type="NCBI Taxonomy" id="60922"/>
    <lineage>
        <taxon>Bacteria</taxon>
        <taxon>Bacillati</taxon>
        <taxon>Actinomycetota</taxon>
        <taxon>Actinomycetes</taxon>
        <taxon>Micrococcales</taxon>
        <taxon>Sanguibacteraceae</taxon>
        <taxon>Sanguibacter</taxon>
    </lineage>
</organism>
<feature type="domain" description="Methyl-accepting transducer" evidence="3">
    <location>
        <begin position="357"/>
        <end position="518"/>
    </location>
</feature>
<sequence>MWGSRRSARELDAVRAELVQSQTDLNAVGLVQERLATTRDSSTAALVALEVVREAFGWTYGSYWSVSAEDSTLHFVAESGAASEDFRAVTRSATFARGVGLSGRAWAADEMIAVPDLGDLTDCVRAPVAQRAGIRSGVCFPLRVDGRTVGTMDFFTEEVLDLSPARHRALTVIGTLVSRTLERVVQGERQASAAQDTSATSAVLREVTTAPSADVALARALRTIREGFGWAYGSYWAVDATDQKLHFSQESGTVGAAFREVTQSASFAEGVGLAGRTWRQRDLLFVADLAEVTDCVRAPVAQKEGVQSGVCLPVIVDGVVVGTMDFFSTSRLPLSQGREAALRDTVFLLGQALERFADADRLATAGQELVTSIEEVERNVLSATGVATEGQRLALEADEDIARLNRSSEEIGDVVKTIQTIAAQTNLLALNATIEAARAGEAGRGFAVVASEVKDLANETARATTQVQGRVDAIQSQAQSAVSSLAQIRDAVERINETQHVIGSVLTEQASVTRAILR</sequence>
<evidence type="ECO:0000259" key="3">
    <source>
        <dbReference type="PROSITE" id="PS50111"/>
    </source>
</evidence>
<protein>
    <submittedName>
        <fullName evidence="4">GAF domain-containing protein</fullName>
    </submittedName>
</protein>
<dbReference type="RefSeq" id="WP_179912868.1">
    <property type="nucleotide sequence ID" value="NZ_JACBYE010000010.1"/>
</dbReference>
<dbReference type="SUPFAM" id="SSF58104">
    <property type="entry name" value="Methyl-accepting chemotaxis protein (MCP) signaling domain"/>
    <property type="match status" value="1"/>
</dbReference>